<dbReference type="AlphaFoldDB" id="A0A1I5RMM7"/>
<dbReference type="STRING" id="1079859.SAMN04515674_104154"/>
<feature type="compositionally biased region" description="Low complexity" evidence="1">
    <location>
        <begin position="37"/>
        <end position="49"/>
    </location>
</feature>
<protein>
    <submittedName>
        <fullName evidence="3">Putative porin</fullName>
    </submittedName>
</protein>
<gene>
    <name evidence="3" type="ORF">SAMN04515674_104154</name>
</gene>
<feature type="chain" id="PRO_5011578708" evidence="2">
    <location>
        <begin position="22"/>
        <end position="666"/>
    </location>
</feature>
<evidence type="ECO:0000313" key="3">
    <source>
        <dbReference type="EMBL" id="SFP59795.1"/>
    </source>
</evidence>
<dbReference type="EMBL" id="FOXH01000004">
    <property type="protein sequence ID" value="SFP59795.1"/>
    <property type="molecule type" value="Genomic_DNA"/>
</dbReference>
<dbReference type="RefSeq" id="WP_092015446.1">
    <property type="nucleotide sequence ID" value="NZ_FOXH01000004.1"/>
</dbReference>
<reference evidence="3 4" key="1">
    <citation type="submission" date="2016-10" db="EMBL/GenBank/DDBJ databases">
        <authorList>
            <person name="de Groot N.N."/>
        </authorList>
    </citation>
    <scope>NUCLEOTIDE SEQUENCE [LARGE SCALE GENOMIC DNA]</scope>
    <source>
        <strain evidence="4">E92,LMG 26720,CCM 7988</strain>
    </source>
</reference>
<evidence type="ECO:0000256" key="1">
    <source>
        <dbReference type="SAM" id="MobiDB-lite"/>
    </source>
</evidence>
<organism evidence="3 4">
    <name type="scientific">Pseudarcicella hirudinis</name>
    <dbReference type="NCBI Taxonomy" id="1079859"/>
    <lineage>
        <taxon>Bacteria</taxon>
        <taxon>Pseudomonadati</taxon>
        <taxon>Bacteroidota</taxon>
        <taxon>Cytophagia</taxon>
        <taxon>Cytophagales</taxon>
        <taxon>Flectobacillaceae</taxon>
        <taxon>Pseudarcicella</taxon>
    </lineage>
</organism>
<keyword evidence="2" id="KW-0732">Signal</keyword>
<keyword evidence="4" id="KW-1185">Reference proteome</keyword>
<dbReference type="Proteomes" id="UP000199306">
    <property type="component" value="Unassembled WGS sequence"/>
</dbReference>
<sequence>MNQIKYIFLLSALLFSSVVFAQIPALPGSNQGTIGSFPQNNANNAFPQPGQKKQDSSNGIDDSTKVIYGPKSTRYFLENDVVNNRKTLYEIDTLMDGGHNYNFLHRDGIYYQDLGLLGTAIRPVYYKAPEQVGTMLGYDAYKLYAFSPDKVKYYNTRSPFSNVRFVTGGGGQSILNFGFARNIDSLWNVGFEIQRITTDKILVDNSVRTGDKSLVGEWGFMIHSNYQTKNKKYQLLAHLNIADHNDNDQGGIALGTGSLLDALTFADNNAILSSANAISRDKWTNFHIYHEYAGYKAFQLFQSVDYQTRKVQFKDKSYTEGLVAGFYPKSYLDETQIPKDSLYNGSSFNIFEHKSGVKGFYNGFNYRLHLRQRFFTYDNLLNGKSISKNENFLGLWLSQNLSPSARFWGEAEFLVPFKAHQVKFEFQSKNLTLGFNQTSTLPTLVQQYIYNNSFRWDKDYSNVFVNSVYMNAPLKLGKLKITPSADIQLLSNYIYFASVRDSLVSLNSEIRPVQSAKDVTIFRAGLGIDYRIGRFSTVNQAYFTKRTGADVIRMPEILLNSRLAFDIVYAKVLFIQAGVEFNYKSGYYADAYMPAIQQFYVQNQNFVDGYLQADAFADFRINRVRMFIKMSHVNQGLMGIPNYFAAPLFPAVGRVFGFGVNWLLFD</sequence>
<accession>A0A1I5RMM7</accession>
<evidence type="ECO:0000313" key="4">
    <source>
        <dbReference type="Proteomes" id="UP000199306"/>
    </source>
</evidence>
<dbReference type="Pfam" id="PF14121">
    <property type="entry name" value="Porin_10"/>
    <property type="match status" value="1"/>
</dbReference>
<evidence type="ECO:0000256" key="2">
    <source>
        <dbReference type="SAM" id="SignalP"/>
    </source>
</evidence>
<dbReference type="InterPro" id="IPR025631">
    <property type="entry name" value="Porin_10"/>
</dbReference>
<dbReference type="OrthoDB" id="1489309at2"/>
<feature type="signal peptide" evidence="2">
    <location>
        <begin position="1"/>
        <end position="21"/>
    </location>
</feature>
<feature type="region of interest" description="Disordered" evidence="1">
    <location>
        <begin position="37"/>
        <end position="63"/>
    </location>
</feature>
<proteinExistence type="predicted"/>
<name>A0A1I5RMM7_9BACT</name>